<dbReference type="AlphaFoldDB" id="A0A223Q497"/>
<organism evidence="2">
    <name type="scientific">Pseudomonas putida</name>
    <name type="common">Arthrobacter siderocapsulatus</name>
    <dbReference type="NCBI Taxonomy" id="303"/>
    <lineage>
        <taxon>Bacteria</taxon>
        <taxon>Pseudomonadati</taxon>
        <taxon>Pseudomonadota</taxon>
        <taxon>Gammaproteobacteria</taxon>
        <taxon>Pseudomonadales</taxon>
        <taxon>Pseudomonadaceae</taxon>
        <taxon>Pseudomonas</taxon>
    </lineage>
</organism>
<feature type="region of interest" description="Disordered" evidence="1">
    <location>
        <begin position="1"/>
        <end position="34"/>
    </location>
</feature>
<dbReference type="RefSeq" id="WP_065285164.1">
    <property type="nucleotide sequence ID" value="NZ_CP134603.1"/>
</dbReference>
<dbReference type="GeneID" id="93444925"/>
<dbReference type="EMBL" id="KY883660">
    <property type="protein sequence ID" value="ASU52454.1"/>
    <property type="molecule type" value="Genomic_DNA"/>
</dbReference>
<sequence length="209" mass="22556">MQLRNTTDQDIHLSADQLEQKYSPAGGGQHPTFTREDWRNAVVADDTTSGYWSWVNGQIQSLLDDSLLEPSASKVVEPSMDLVADEKGVRQLHFVATIHGSVDVNDGKPGSPSVTESELGRQISDSINTMIGNGGLTGDTPAVVDSKSVSICVAEVLHTSQQTISMLREQGYAVVLFNKDELGNASASGLQNRLIELASDEIQYLQPAE</sequence>
<accession>A0A223Q497</accession>
<evidence type="ECO:0000256" key="1">
    <source>
        <dbReference type="SAM" id="MobiDB-lite"/>
    </source>
</evidence>
<name>A0A223Q497_PSEPU</name>
<keyword evidence="2" id="KW-0614">Plasmid</keyword>
<geneLocation type="plasmid" evidence="2">
    <name>pSY153-MDR</name>
</geneLocation>
<proteinExistence type="predicted"/>
<evidence type="ECO:0000313" key="2">
    <source>
        <dbReference type="EMBL" id="ASU52454.1"/>
    </source>
</evidence>
<protein>
    <submittedName>
        <fullName evidence="2">Uncharacterized protein</fullName>
    </submittedName>
</protein>
<reference evidence="2" key="1">
    <citation type="journal article" date="2017" name="Oncotarget">
        <title>pSY153-MDR, a p12969-DIM-related mega plasmid carrying blaIMP-45 and armA, from clinical Pseudomonas putida.</title>
        <authorList>
            <person name="Yuan M."/>
            <person name="Chen H."/>
            <person name="Zhu X."/>
            <person name="Feng J."/>
            <person name="Zhan Z."/>
            <person name="Zhang D."/>
            <person name="Chen X."/>
            <person name="Zhao X."/>
            <person name="Lu J."/>
            <person name="Xu J."/>
            <person name="Zhou D."/>
            <person name="Li J."/>
        </authorList>
    </citation>
    <scope>NUCLEOTIDE SEQUENCE</scope>
    <source>
        <strain evidence="2">SY153</strain>
        <plasmid evidence="2">pSY153-MDR</plasmid>
    </source>
</reference>